<dbReference type="Pfam" id="PF02737">
    <property type="entry name" value="3HCDH_N"/>
    <property type="match status" value="1"/>
</dbReference>
<feature type="binding site" evidence="5">
    <location>
        <position position="147"/>
    </location>
    <ligand>
        <name>NAD(+)</name>
        <dbReference type="ChEBI" id="CHEBI:57540"/>
    </ligand>
</feature>
<dbReference type="Proteomes" id="UP000638648">
    <property type="component" value="Unassembled WGS sequence"/>
</dbReference>
<evidence type="ECO:0000259" key="7">
    <source>
        <dbReference type="Pfam" id="PF02737"/>
    </source>
</evidence>
<dbReference type="SUPFAM" id="SSF48179">
    <property type="entry name" value="6-phosphogluconate dehydrogenase C-terminal domain-like"/>
    <property type="match status" value="1"/>
</dbReference>
<dbReference type="InterPro" id="IPR036291">
    <property type="entry name" value="NAD(P)-bd_dom_sf"/>
</dbReference>
<dbReference type="PROSITE" id="PS00067">
    <property type="entry name" value="3HCDH"/>
    <property type="match status" value="1"/>
</dbReference>
<accession>A0A927N1D9</accession>
<sequence>MMIPAGAPVAVVGGGYMGGGIAQTFAAHGFPTVVADASPKRTAELVAALHADADRYVAEGLFPAGADEAVRANLRAATSLADAVAGAAYVAEAVPERIAVKDGVLRQICEHAPAEALIGTNTSAIPIAKLAASVTGVERFLGVHWMNPAPFVPCVELIATQGTAPDTVAAAEDLMRRLDKVPTVVADSPGFVANRLQYALLREAIRVLEEGVAGASEIDEVVRNSFGFRLPFFGPFAIADIAGLDVYRDSFATMERAYGERIGTPDLLDKMVAEGHYGLKSRQGFFRFDEEQADRVASFRDTAYARLSRLREEIGPLTLAEAEGEA</sequence>
<evidence type="ECO:0000313" key="9">
    <source>
        <dbReference type="Proteomes" id="UP000638648"/>
    </source>
</evidence>
<protein>
    <submittedName>
        <fullName evidence="8">3-hydroxybutyryl-CoA dehydrogenase</fullName>
        <ecNumber evidence="8">1.1.1.157</ecNumber>
    </submittedName>
</protein>
<evidence type="ECO:0000259" key="6">
    <source>
        <dbReference type="Pfam" id="PF00725"/>
    </source>
</evidence>
<feature type="binding site" evidence="5">
    <location>
        <position position="36"/>
    </location>
    <ligand>
        <name>NAD(+)</name>
        <dbReference type="ChEBI" id="CHEBI:57540"/>
    </ligand>
</feature>
<dbReference type="InterPro" id="IPR006176">
    <property type="entry name" value="3-OHacyl-CoA_DH_NAD-bd"/>
</dbReference>
<dbReference type="Gene3D" id="1.10.1040.10">
    <property type="entry name" value="N-(1-d-carboxylethyl)-l-norvaline Dehydrogenase, domain 2"/>
    <property type="match status" value="1"/>
</dbReference>
<gene>
    <name evidence="8" type="ORF">HEB94_005366</name>
</gene>
<reference evidence="8" key="1">
    <citation type="submission" date="2020-10" db="EMBL/GenBank/DDBJ databases">
        <title>Sequencing the genomes of 1000 actinobacteria strains.</title>
        <authorList>
            <person name="Klenk H.-P."/>
        </authorList>
    </citation>
    <scope>NUCLEOTIDE SEQUENCE</scope>
    <source>
        <strain evidence="8">DSM 45354</strain>
    </source>
</reference>
<feature type="binding site" evidence="5">
    <location>
        <position position="101"/>
    </location>
    <ligand>
        <name>NAD(+)</name>
        <dbReference type="ChEBI" id="CHEBI:57540"/>
    </ligand>
</feature>
<dbReference type="GO" id="GO:0070403">
    <property type="term" value="F:NAD+ binding"/>
    <property type="evidence" value="ECO:0007669"/>
    <property type="project" value="InterPro"/>
</dbReference>
<dbReference type="Gene3D" id="3.40.50.720">
    <property type="entry name" value="NAD(P)-binding Rossmann-like Domain"/>
    <property type="match status" value="1"/>
</dbReference>
<proteinExistence type="inferred from homology"/>
<dbReference type="EC" id="1.1.1.157" evidence="8"/>
<comment type="pathway">
    <text evidence="1">Lipid metabolism; butanoate metabolism.</text>
</comment>
<dbReference type="InterPro" id="IPR006108">
    <property type="entry name" value="3HC_DH_C"/>
</dbReference>
<evidence type="ECO:0000313" key="8">
    <source>
        <dbReference type="EMBL" id="MBE1608518.1"/>
    </source>
</evidence>
<dbReference type="GO" id="GO:0006631">
    <property type="term" value="P:fatty acid metabolic process"/>
    <property type="evidence" value="ECO:0007669"/>
    <property type="project" value="InterPro"/>
</dbReference>
<dbReference type="PIRSF" id="PIRSF000105">
    <property type="entry name" value="HCDH"/>
    <property type="match status" value="1"/>
</dbReference>
<dbReference type="GO" id="GO:0008691">
    <property type="term" value="F:3-hydroxybutyryl-CoA dehydrogenase activity"/>
    <property type="evidence" value="ECO:0007669"/>
    <property type="project" value="UniProtKB-EC"/>
</dbReference>
<dbReference type="PANTHER" id="PTHR48075:SF5">
    <property type="entry name" value="3-HYDROXYBUTYRYL-COA DEHYDROGENASE"/>
    <property type="match status" value="1"/>
</dbReference>
<feature type="binding site" evidence="5">
    <location>
        <begin position="13"/>
        <end position="18"/>
    </location>
    <ligand>
        <name>NAD(+)</name>
        <dbReference type="ChEBI" id="CHEBI:57540"/>
    </ligand>
</feature>
<dbReference type="PANTHER" id="PTHR48075">
    <property type="entry name" value="3-HYDROXYACYL-COA DEHYDROGENASE FAMILY PROTEIN"/>
    <property type="match status" value="1"/>
</dbReference>
<feature type="binding site" evidence="5">
    <location>
        <position position="96"/>
    </location>
    <ligand>
        <name>NAD(+)</name>
        <dbReference type="ChEBI" id="CHEBI:57540"/>
    </ligand>
</feature>
<evidence type="ECO:0000256" key="3">
    <source>
        <dbReference type="ARBA" id="ARBA00023002"/>
    </source>
</evidence>
<dbReference type="EMBL" id="JADBEM010000001">
    <property type="protein sequence ID" value="MBE1608518.1"/>
    <property type="molecule type" value="Genomic_DNA"/>
</dbReference>
<feature type="binding site" evidence="5">
    <location>
        <position position="280"/>
    </location>
    <ligand>
        <name>NAD(+)</name>
        <dbReference type="ChEBI" id="CHEBI:57540"/>
    </ligand>
</feature>
<dbReference type="Pfam" id="PF00725">
    <property type="entry name" value="3HCDH"/>
    <property type="match status" value="1"/>
</dbReference>
<evidence type="ECO:0000256" key="5">
    <source>
        <dbReference type="PIRSR" id="PIRSR000105-2"/>
    </source>
</evidence>
<feature type="domain" description="3-hydroxyacyl-CoA dehydrogenase NAD binding" evidence="7">
    <location>
        <begin position="9"/>
        <end position="187"/>
    </location>
</feature>
<feature type="binding site" evidence="5">
    <location>
        <position position="123"/>
    </location>
    <ligand>
        <name>NAD(+)</name>
        <dbReference type="ChEBI" id="CHEBI:57540"/>
    </ligand>
</feature>
<organism evidence="8 9">
    <name type="scientific">Actinopolymorpha pittospori</name>
    <dbReference type="NCBI Taxonomy" id="648752"/>
    <lineage>
        <taxon>Bacteria</taxon>
        <taxon>Bacillati</taxon>
        <taxon>Actinomycetota</taxon>
        <taxon>Actinomycetes</taxon>
        <taxon>Propionibacteriales</taxon>
        <taxon>Actinopolymorphaceae</taxon>
        <taxon>Actinopolymorpha</taxon>
    </lineage>
</organism>
<dbReference type="AlphaFoldDB" id="A0A927N1D9"/>
<evidence type="ECO:0000256" key="4">
    <source>
        <dbReference type="PIRSR" id="PIRSR000105-1"/>
    </source>
</evidence>
<feature type="domain" description="3-hydroxyacyl-CoA dehydrogenase C-terminal" evidence="6">
    <location>
        <begin position="190"/>
        <end position="286"/>
    </location>
</feature>
<keyword evidence="5" id="KW-0520">NAD</keyword>
<feature type="site" description="Important for catalytic activity" evidence="4">
    <location>
        <position position="144"/>
    </location>
</feature>
<comment type="similarity">
    <text evidence="2">Belongs to the 3-hydroxyacyl-CoA dehydrogenase family.</text>
</comment>
<keyword evidence="9" id="KW-1185">Reference proteome</keyword>
<dbReference type="InterPro" id="IPR008927">
    <property type="entry name" value="6-PGluconate_DH-like_C_sf"/>
</dbReference>
<comment type="caution">
    <text evidence="8">The sequence shown here is derived from an EMBL/GenBank/DDBJ whole genome shotgun (WGS) entry which is preliminary data.</text>
</comment>
<evidence type="ECO:0000256" key="1">
    <source>
        <dbReference type="ARBA" id="ARBA00005086"/>
    </source>
</evidence>
<keyword evidence="3 8" id="KW-0560">Oxidoreductase</keyword>
<dbReference type="InterPro" id="IPR013328">
    <property type="entry name" value="6PGD_dom2"/>
</dbReference>
<dbReference type="InterPro" id="IPR006180">
    <property type="entry name" value="3-OHacyl-CoA_DH_CS"/>
</dbReference>
<name>A0A927N1D9_9ACTN</name>
<dbReference type="SUPFAM" id="SSF51735">
    <property type="entry name" value="NAD(P)-binding Rossmann-fold domains"/>
    <property type="match status" value="1"/>
</dbReference>
<evidence type="ECO:0000256" key="2">
    <source>
        <dbReference type="ARBA" id="ARBA00009463"/>
    </source>
</evidence>
<dbReference type="InterPro" id="IPR022694">
    <property type="entry name" value="3-OHacyl-CoA_DH"/>
</dbReference>